<name>A0ABX1HCJ8_9BACT</name>
<evidence type="ECO:0000313" key="3">
    <source>
        <dbReference type="Proteomes" id="UP000717634"/>
    </source>
</evidence>
<proteinExistence type="predicted"/>
<keyword evidence="1" id="KW-0732">Signal</keyword>
<evidence type="ECO:0008006" key="4">
    <source>
        <dbReference type="Google" id="ProtNLM"/>
    </source>
</evidence>
<comment type="caution">
    <text evidence="2">The sequence shown here is derived from an EMBL/GenBank/DDBJ whole genome shotgun (WGS) entry which is preliminary data.</text>
</comment>
<accession>A0ABX1HCJ8</accession>
<evidence type="ECO:0000256" key="1">
    <source>
        <dbReference type="SAM" id="SignalP"/>
    </source>
</evidence>
<organism evidence="2 3">
    <name type="scientific">Hymenobacter artigasi</name>
    <dbReference type="NCBI Taxonomy" id="2719616"/>
    <lineage>
        <taxon>Bacteria</taxon>
        <taxon>Pseudomonadati</taxon>
        <taxon>Bacteroidota</taxon>
        <taxon>Cytophagia</taxon>
        <taxon>Cytophagales</taxon>
        <taxon>Hymenobacteraceae</taxon>
        <taxon>Hymenobacter</taxon>
    </lineage>
</organism>
<dbReference type="EMBL" id="JAAVTK010000001">
    <property type="protein sequence ID" value="NKI87897.1"/>
    <property type="molecule type" value="Genomic_DNA"/>
</dbReference>
<keyword evidence="3" id="KW-1185">Reference proteome</keyword>
<reference evidence="2 3" key="1">
    <citation type="submission" date="2020-03" db="EMBL/GenBank/DDBJ databases">
        <title>Genomic Encyclopedia of Type Strains, Phase IV (KMG-V): Genome sequencing to study the core and pangenomes of soil and plant-associated prokaryotes.</title>
        <authorList>
            <person name="Whitman W."/>
        </authorList>
    </citation>
    <scope>NUCLEOTIDE SEQUENCE [LARGE SCALE GENOMIC DNA]</scope>
    <source>
        <strain evidence="2 3">1B</strain>
    </source>
</reference>
<gene>
    <name evidence="2" type="ORF">HBN54_000476</name>
</gene>
<dbReference type="RefSeq" id="WP_168671529.1">
    <property type="nucleotide sequence ID" value="NZ_JAAVTK010000001.1"/>
</dbReference>
<dbReference type="Proteomes" id="UP000717634">
    <property type="component" value="Unassembled WGS sequence"/>
</dbReference>
<sequence>MKYYALFACLLFALSAPSCQTSSFVVRRVASTEYRFANDGITKDSAQKYADDHAVKLPPQVSPTVTFPNAPLIYSFSEGTGTAKKEVRYKTDSSEPHKLVYYEIINPVAGTDDANRQLLNGVYEKLANSNLGVIIGIQGPMPDIYTNQPDKTHPFRAIVDAKVPFPISIEGLKNLNNKAAGSKTKKIIENVNGDFGLIINPPYPP</sequence>
<feature type="signal peptide" evidence="1">
    <location>
        <begin position="1"/>
        <end position="20"/>
    </location>
</feature>
<feature type="chain" id="PRO_5047150778" description="Lipoprotein" evidence="1">
    <location>
        <begin position="21"/>
        <end position="205"/>
    </location>
</feature>
<evidence type="ECO:0000313" key="2">
    <source>
        <dbReference type="EMBL" id="NKI87897.1"/>
    </source>
</evidence>
<protein>
    <recommendedName>
        <fullName evidence="4">Lipoprotein</fullName>
    </recommendedName>
</protein>